<keyword evidence="3" id="KW-1185">Reference proteome</keyword>
<dbReference type="AlphaFoldDB" id="A0A653R6Z9"/>
<gene>
    <name evidence="2" type="ORF">MARI151_20770</name>
</gene>
<dbReference type="EMBL" id="CABWLR010000002">
    <property type="protein sequence ID" value="VXB50346.1"/>
    <property type="molecule type" value="Genomic_DNA"/>
</dbReference>
<keyword evidence="2" id="KW-0808">Transferase</keyword>
<sequence length="319" mass="37130">MDKKIGKKILWTHNFKNEPGAGGVWMFNQYEYLKDDVDLYYLDRLRNPFQFIKHFFALRKLSKNYDIIHAQYGSAVGFLTSYTKPIKILSLKGSDWYKAPNPSILHKIRILVGGIFTKWSIKKFDHVIVMSNKMKNLVLQQHPDKQVETIVDPIDLKRFPEQKEFEKEKNIVKKVLFASVNKNNPIKRFDLAKESFDILNIDFPNTEFVVMSNIAHEQVCDFMKSMDVLLLTSTHEGWPNVVKEMLALNKPFVSTDVSDLANIANQTKSCFVCNDDPIELSEALKKSLLAPKEDLRRFVLNFSMDNSISSYKRIYNKYL</sequence>
<accession>A0A653R6Z9</accession>
<dbReference type="InterPro" id="IPR028098">
    <property type="entry name" value="Glyco_trans_4-like_N"/>
</dbReference>
<dbReference type="GO" id="GO:0016757">
    <property type="term" value="F:glycosyltransferase activity"/>
    <property type="evidence" value="ECO:0007669"/>
    <property type="project" value="UniProtKB-ARBA"/>
</dbReference>
<dbReference type="Pfam" id="PF13692">
    <property type="entry name" value="Glyco_trans_1_4"/>
    <property type="match status" value="1"/>
</dbReference>
<name>A0A653R6Z9_9FLAO</name>
<evidence type="ECO:0000313" key="2">
    <source>
        <dbReference type="EMBL" id="VXB50346.1"/>
    </source>
</evidence>
<proteinExistence type="predicted"/>
<dbReference type="Proteomes" id="UP000430202">
    <property type="component" value="Unassembled WGS sequence"/>
</dbReference>
<organism evidence="2 3">
    <name type="scientific">Maribacter litoralis</name>
    <dbReference type="NCBI Taxonomy" id="2059726"/>
    <lineage>
        <taxon>Bacteria</taxon>
        <taxon>Pseudomonadati</taxon>
        <taxon>Bacteroidota</taxon>
        <taxon>Flavobacteriia</taxon>
        <taxon>Flavobacteriales</taxon>
        <taxon>Flavobacteriaceae</taxon>
        <taxon>Maribacter</taxon>
    </lineage>
</organism>
<evidence type="ECO:0000313" key="3">
    <source>
        <dbReference type="Proteomes" id="UP000430202"/>
    </source>
</evidence>
<dbReference type="SUPFAM" id="SSF53756">
    <property type="entry name" value="UDP-Glycosyltransferase/glycogen phosphorylase"/>
    <property type="match status" value="1"/>
</dbReference>
<dbReference type="Pfam" id="PF13477">
    <property type="entry name" value="Glyco_trans_4_2"/>
    <property type="match status" value="1"/>
</dbReference>
<dbReference type="RefSeq" id="WP_159302612.1">
    <property type="nucleotide sequence ID" value="NZ_LR733271.1"/>
</dbReference>
<feature type="domain" description="Glycosyltransferase subfamily 4-like N-terminal" evidence="1">
    <location>
        <begin position="37"/>
        <end position="129"/>
    </location>
</feature>
<dbReference type="PANTHER" id="PTHR12526">
    <property type="entry name" value="GLYCOSYLTRANSFERASE"/>
    <property type="match status" value="1"/>
</dbReference>
<reference evidence="2 3" key="1">
    <citation type="submission" date="2019-10" db="EMBL/GenBank/DDBJ databases">
        <authorList>
            <person name="Karimi E."/>
        </authorList>
    </citation>
    <scope>NUCLEOTIDE SEQUENCE [LARGE SCALE GENOMIC DNA]</scope>
    <source>
        <strain evidence="2">Maribacter sp. 151</strain>
    </source>
</reference>
<protein>
    <submittedName>
        <fullName evidence="2">Glycosyltransferase</fullName>
    </submittedName>
</protein>
<evidence type="ECO:0000259" key="1">
    <source>
        <dbReference type="Pfam" id="PF13477"/>
    </source>
</evidence>
<dbReference type="Gene3D" id="3.40.50.2000">
    <property type="entry name" value="Glycogen Phosphorylase B"/>
    <property type="match status" value="3"/>
</dbReference>